<dbReference type="Proteomes" id="UP000069935">
    <property type="component" value="Chromosome 1"/>
</dbReference>
<dbReference type="RefSeq" id="WP_045581685.1">
    <property type="nucleotide sequence ID" value="NZ_CP012401.1"/>
</dbReference>
<feature type="region of interest" description="Disordered" evidence="1">
    <location>
        <begin position="126"/>
        <end position="164"/>
    </location>
</feature>
<gene>
    <name evidence="3" type="ORF">AL072_02310</name>
</gene>
<accession>A0AAC8VUY6</accession>
<evidence type="ECO:0000256" key="2">
    <source>
        <dbReference type="SAM" id="SignalP"/>
    </source>
</evidence>
<evidence type="ECO:0000313" key="3">
    <source>
        <dbReference type="EMBL" id="ALG69944.1"/>
    </source>
</evidence>
<name>A0AAC8VUY6_9PROT</name>
<feature type="signal peptide" evidence="2">
    <location>
        <begin position="1"/>
        <end position="33"/>
    </location>
</feature>
<dbReference type="EMBL" id="CP012401">
    <property type="protein sequence ID" value="ALG69944.1"/>
    <property type="molecule type" value="Genomic_DNA"/>
</dbReference>
<keyword evidence="2" id="KW-0732">Signal</keyword>
<feature type="chain" id="PRO_5042153818" evidence="2">
    <location>
        <begin position="34"/>
        <end position="164"/>
    </location>
</feature>
<dbReference type="KEGG" id="ati:AL072_02310"/>
<reference evidence="4" key="1">
    <citation type="submission" date="2015-08" db="EMBL/GenBank/DDBJ databases">
        <title>Complete Genome Sequence of Azospirillum thiophilum BV-S.</title>
        <authorList>
            <person name="Fomenkov A."/>
            <person name="Vincze T."/>
            <person name="Grabovich M."/>
            <person name="Dubinina G."/>
            <person name="Orlova M."/>
            <person name="Belousova E."/>
            <person name="Roberts R.J."/>
        </authorList>
    </citation>
    <scope>NUCLEOTIDE SEQUENCE [LARGE SCALE GENOMIC DNA]</scope>
    <source>
        <strain evidence="4">BV-S</strain>
    </source>
</reference>
<reference evidence="3 4" key="2">
    <citation type="journal article" date="2016" name="Genome Announc.">
        <title>Complete Genome Sequence of a Strain of Azospirillum thiophilum Isolated from a Sulfide Spring.</title>
        <authorList>
            <person name="Fomenkov A."/>
            <person name="Vincze T."/>
            <person name="Grabovich M."/>
            <person name="Anton B.P."/>
            <person name="Dubinina G."/>
            <person name="Orlova M."/>
            <person name="Belousova E."/>
            <person name="Roberts R.J."/>
        </authorList>
    </citation>
    <scope>NUCLEOTIDE SEQUENCE [LARGE SCALE GENOMIC DNA]</scope>
    <source>
        <strain evidence="3 4">BV-S</strain>
    </source>
</reference>
<dbReference type="AlphaFoldDB" id="A0AAC8VUY6"/>
<proteinExistence type="predicted"/>
<evidence type="ECO:0000256" key="1">
    <source>
        <dbReference type="SAM" id="MobiDB-lite"/>
    </source>
</evidence>
<protein>
    <submittedName>
        <fullName evidence="3">Uncharacterized protein</fullName>
    </submittedName>
</protein>
<organism evidence="3 4">
    <name type="scientific">Azospirillum thiophilum</name>
    <dbReference type="NCBI Taxonomy" id="528244"/>
    <lineage>
        <taxon>Bacteria</taxon>
        <taxon>Pseudomonadati</taxon>
        <taxon>Pseudomonadota</taxon>
        <taxon>Alphaproteobacteria</taxon>
        <taxon>Rhodospirillales</taxon>
        <taxon>Azospirillaceae</taxon>
        <taxon>Azospirillum</taxon>
    </lineage>
</organism>
<sequence>MAKLLARGMSGLTLSLALAAGLAVGAATGAAQAQTVGDFTAAITAAPITDAVAETSVAYCQTLTNYVFTSIPENQKAEWVLPLVTLDGSLTAEMAAKREACMKVRQQPLIAFDAGTGEQIVTPAEAMEGPTDRGPYYKEVSPDTPVPHTGRATPRQPMQRGGVQ</sequence>
<keyword evidence="4" id="KW-1185">Reference proteome</keyword>
<evidence type="ECO:0000313" key="4">
    <source>
        <dbReference type="Proteomes" id="UP000069935"/>
    </source>
</evidence>